<dbReference type="PANTHER" id="PTHR21348">
    <property type="match status" value="1"/>
</dbReference>
<evidence type="ECO:0000256" key="1">
    <source>
        <dbReference type="SAM" id="MobiDB-lite"/>
    </source>
</evidence>
<evidence type="ECO:0000313" key="2">
    <source>
        <dbReference type="EMBL" id="CAL1606476.1"/>
    </source>
</evidence>
<evidence type="ECO:0000313" key="3">
    <source>
        <dbReference type="Proteomes" id="UP001497482"/>
    </source>
</evidence>
<reference evidence="2 3" key="1">
    <citation type="submission" date="2024-04" db="EMBL/GenBank/DDBJ databases">
        <authorList>
            <person name="Waldvogel A.-M."/>
            <person name="Schoenle A."/>
        </authorList>
    </citation>
    <scope>NUCLEOTIDE SEQUENCE [LARGE SCALE GENOMIC DNA]</scope>
</reference>
<name>A0AAV2LZG4_KNICA</name>
<sequence length="92" mass="9983">MSSIHSDSVSEVHNVPLHVLIRPFPPELDEHKVQSLMETIKNTPEIHVVPPIDIQALSDITIVTRQAPNGPPPSLGDHGGNPKVQNGSTFLL</sequence>
<dbReference type="GO" id="GO:0034599">
    <property type="term" value="P:cellular response to oxidative stress"/>
    <property type="evidence" value="ECO:0007669"/>
    <property type="project" value="TreeGrafter"/>
</dbReference>
<dbReference type="GO" id="GO:0032542">
    <property type="term" value="F:sulfiredoxin activity"/>
    <property type="evidence" value="ECO:0007669"/>
    <property type="project" value="InterPro"/>
</dbReference>
<keyword evidence="3" id="KW-1185">Reference proteome</keyword>
<accession>A0AAV2LZG4</accession>
<dbReference type="PANTHER" id="PTHR21348:SF2">
    <property type="entry name" value="SULFIREDOXIN-1"/>
    <property type="match status" value="1"/>
</dbReference>
<dbReference type="AlphaFoldDB" id="A0AAV2LZG4"/>
<proteinExistence type="predicted"/>
<feature type="region of interest" description="Disordered" evidence="1">
    <location>
        <begin position="65"/>
        <end position="92"/>
    </location>
</feature>
<dbReference type="EMBL" id="OZ035827">
    <property type="protein sequence ID" value="CAL1606476.1"/>
    <property type="molecule type" value="Genomic_DNA"/>
</dbReference>
<dbReference type="GO" id="GO:0005737">
    <property type="term" value="C:cytoplasm"/>
    <property type="evidence" value="ECO:0007669"/>
    <property type="project" value="TreeGrafter"/>
</dbReference>
<dbReference type="Gene3D" id="3.90.1530.10">
    <property type="entry name" value="Conserved hypothetical protein from pyrococcus furiosus pfu- 392566-001, ParB domain"/>
    <property type="match status" value="1"/>
</dbReference>
<feature type="compositionally biased region" description="Polar residues" evidence="1">
    <location>
        <begin position="83"/>
        <end position="92"/>
    </location>
</feature>
<protein>
    <submittedName>
        <fullName evidence="2">Uncharacterized protein</fullName>
    </submittedName>
</protein>
<dbReference type="SUPFAM" id="SSF110849">
    <property type="entry name" value="ParB/Sulfiredoxin"/>
    <property type="match status" value="1"/>
</dbReference>
<organism evidence="2 3">
    <name type="scientific">Knipowitschia caucasica</name>
    <name type="common">Caucasian dwarf goby</name>
    <name type="synonym">Pomatoschistus caucasicus</name>
    <dbReference type="NCBI Taxonomy" id="637954"/>
    <lineage>
        <taxon>Eukaryota</taxon>
        <taxon>Metazoa</taxon>
        <taxon>Chordata</taxon>
        <taxon>Craniata</taxon>
        <taxon>Vertebrata</taxon>
        <taxon>Euteleostomi</taxon>
        <taxon>Actinopterygii</taxon>
        <taxon>Neopterygii</taxon>
        <taxon>Teleostei</taxon>
        <taxon>Neoteleostei</taxon>
        <taxon>Acanthomorphata</taxon>
        <taxon>Gobiaria</taxon>
        <taxon>Gobiiformes</taxon>
        <taxon>Gobioidei</taxon>
        <taxon>Gobiidae</taxon>
        <taxon>Gobiinae</taxon>
        <taxon>Knipowitschia</taxon>
    </lineage>
</organism>
<dbReference type="InterPro" id="IPR016692">
    <property type="entry name" value="Sulfiredoxin"/>
</dbReference>
<gene>
    <name evidence="2" type="ORF">KC01_LOCUS33652</name>
</gene>
<dbReference type="Proteomes" id="UP001497482">
    <property type="component" value="Chromosome 5"/>
</dbReference>
<dbReference type="InterPro" id="IPR036086">
    <property type="entry name" value="ParB/Sulfiredoxin_sf"/>
</dbReference>